<dbReference type="EMBL" id="JAKMUT010000007">
    <property type="protein sequence ID" value="MCZ9290144.1"/>
    <property type="molecule type" value="Genomic_DNA"/>
</dbReference>
<comment type="caution">
    <text evidence="2">The sequence shown here is derived from an EMBL/GenBank/DDBJ whole genome shotgun (WGS) entry which is preliminary data.</text>
</comment>
<proteinExistence type="predicted"/>
<evidence type="ECO:0000256" key="1">
    <source>
        <dbReference type="SAM" id="MobiDB-lite"/>
    </source>
</evidence>
<gene>
    <name evidence="2" type="ORF">L8V00_08010</name>
</gene>
<dbReference type="Proteomes" id="UP001146469">
    <property type="component" value="Unassembled WGS sequence"/>
</dbReference>
<accession>A0A9X3LMK3</accession>
<reference evidence="2" key="1">
    <citation type="submission" date="2022-02" db="EMBL/GenBank/DDBJ databases">
        <title>Corynebacterium sp. from urogenital microbiome.</title>
        <authorList>
            <person name="Cappelli E.A."/>
            <person name="Ribeiro T.G."/>
            <person name="Peixe L."/>
        </authorList>
    </citation>
    <scope>NUCLEOTIDE SEQUENCE</scope>
    <source>
        <strain evidence="2">C8Ua_174</strain>
    </source>
</reference>
<dbReference type="AlphaFoldDB" id="A0A9X3LMK3"/>
<name>A0A9X3LMK3_9CORY</name>
<evidence type="ECO:0000313" key="2">
    <source>
        <dbReference type="EMBL" id="MCZ9290144.1"/>
    </source>
</evidence>
<feature type="region of interest" description="Disordered" evidence="1">
    <location>
        <begin position="22"/>
        <end position="49"/>
    </location>
</feature>
<organism evidence="2 3">
    <name type="scientific">Corynebacterium evansiae</name>
    <dbReference type="NCBI Taxonomy" id="2913499"/>
    <lineage>
        <taxon>Bacteria</taxon>
        <taxon>Bacillati</taxon>
        <taxon>Actinomycetota</taxon>
        <taxon>Actinomycetes</taxon>
        <taxon>Mycobacteriales</taxon>
        <taxon>Corynebacteriaceae</taxon>
        <taxon>Corynebacterium</taxon>
    </lineage>
</organism>
<sequence length="108" mass="12427">MIFPMAVFDRFPAAAKLFKRSKLSPAEQEHRSAPVRVGGVGKESSYEASTRTNLPLNEFMTRLMAQELPILDSTSRQRVRDILREYDGPTITEPEELPEEIRQIMELY</sequence>
<evidence type="ECO:0000313" key="3">
    <source>
        <dbReference type="Proteomes" id="UP001146469"/>
    </source>
</evidence>
<keyword evidence="3" id="KW-1185">Reference proteome</keyword>
<protein>
    <submittedName>
        <fullName evidence="2">Uncharacterized protein</fullName>
    </submittedName>
</protein>